<reference evidence="4" key="1">
    <citation type="submission" date="2020-05" db="UniProtKB">
        <authorList>
            <consortium name="EnsemblMetazoa"/>
        </authorList>
    </citation>
    <scope>IDENTIFICATION</scope>
    <source>
        <strain evidence="4">FUMOZ</strain>
    </source>
</reference>
<dbReference type="Gene3D" id="1.10.10.10">
    <property type="entry name" value="Winged helix-like DNA-binding domain superfamily/Winged helix DNA-binding domain"/>
    <property type="match status" value="1"/>
</dbReference>
<dbReference type="Gene3D" id="3.30.420.10">
    <property type="entry name" value="Ribonuclease H-like superfamily/Ribonuclease H"/>
    <property type="match status" value="1"/>
</dbReference>
<dbReference type="EnsemblMetazoa" id="AFUN015036-RA">
    <property type="protein sequence ID" value="AFUN015036-PA"/>
    <property type="gene ID" value="AFUN015036"/>
</dbReference>
<dbReference type="InterPro" id="IPR009057">
    <property type="entry name" value="Homeodomain-like_sf"/>
</dbReference>
<dbReference type="VEuPathDB" id="VectorBase:AFUN015036"/>
<name>A0A182S3P6_ANOFN</name>
<sequence length="487" mass="55989">MMESLQQKQAKLILLLSTQGLKDVSNDDENEQKEDKPKNHIHPISTNNVQEIEIEPLRIITQDNVSDDGNVVYVKTDRIAVRTKHNTLSVEQQPSVNSFQPIKSSFNTSSVLQQRSVRKRNIQDAVVPKKPKLMPAYSKIKPKEKEPEKKKRKRKDPSSKSLSMKSYSDEDRKQIVAKYESGLEAKAISEMQNIPNNVVVHVLREYKKTSNATSFSSHQKEITLALDVLLSIQIWMKDDSNVSLAQLLEKVWTTYNLRTSTASIMRSLVGFNYFFNRVKTISKNKNVNSTLGQIKEYATNFANVPQNVSKLGIIFLDCITFNVTFKAGTHLKIQHKTFSIICAMNESGVLHYLTKNTHINKDNATEFVYDMKNTLRELNIEESVVVIGHAASQRYAKLQDAIGYYKCNAMFLPSNATYLNPVEYLFKNFRRIIRRTNPQTIEKLMQAVEAVPSLIRENDCKNWFELMWSYVPRCMEEEIIDDFDAQD</sequence>
<dbReference type="STRING" id="62324.A0A182S3P6"/>
<feature type="region of interest" description="Disordered" evidence="2">
    <location>
        <begin position="109"/>
        <end position="169"/>
    </location>
</feature>
<proteinExistence type="predicted"/>
<dbReference type="AlphaFoldDB" id="A0A182S3P6"/>
<dbReference type="GO" id="GO:0003676">
    <property type="term" value="F:nucleic acid binding"/>
    <property type="evidence" value="ECO:0007669"/>
    <property type="project" value="InterPro"/>
</dbReference>
<dbReference type="InterPro" id="IPR036388">
    <property type="entry name" value="WH-like_DNA-bd_sf"/>
</dbReference>
<organism evidence="4">
    <name type="scientific">Anopheles funestus</name>
    <name type="common">African malaria mosquito</name>
    <dbReference type="NCBI Taxonomy" id="62324"/>
    <lineage>
        <taxon>Eukaryota</taxon>
        <taxon>Metazoa</taxon>
        <taxon>Ecdysozoa</taxon>
        <taxon>Arthropoda</taxon>
        <taxon>Hexapoda</taxon>
        <taxon>Insecta</taxon>
        <taxon>Pterygota</taxon>
        <taxon>Neoptera</taxon>
        <taxon>Endopterygota</taxon>
        <taxon>Diptera</taxon>
        <taxon>Nematocera</taxon>
        <taxon>Culicoidea</taxon>
        <taxon>Culicidae</taxon>
        <taxon>Anophelinae</taxon>
        <taxon>Anopheles</taxon>
    </lineage>
</organism>
<dbReference type="SUPFAM" id="SSF46689">
    <property type="entry name" value="Homeodomain-like"/>
    <property type="match status" value="1"/>
</dbReference>
<dbReference type="VEuPathDB" id="VectorBase:AFUN2_010691"/>
<evidence type="ECO:0000313" key="4">
    <source>
        <dbReference type="EnsemblMetazoa" id="AFUN015036-PA"/>
    </source>
</evidence>
<evidence type="ECO:0000259" key="3">
    <source>
        <dbReference type="Pfam" id="PF13358"/>
    </source>
</evidence>
<dbReference type="GO" id="GO:0005634">
    <property type="term" value="C:nucleus"/>
    <property type="evidence" value="ECO:0007669"/>
    <property type="project" value="UniProtKB-SubCell"/>
</dbReference>
<dbReference type="Pfam" id="PF13358">
    <property type="entry name" value="DDE_3"/>
    <property type="match status" value="1"/>
</dbReference>
<comment type="subcellular location">
    <subcellularLocation>
        <location evidence="1">Nucleus</location>
    </subcellularLocation>
</comment>
<feature type="domain" description="Tc1-like transposase DDE" evidence="3">
    <location>
        <begin position="333"/>
        <end position="444"/>
    </location>
</feature>
<accession>A0A182S3P6</accession>
<dbReference type="InterPro" id="IPR038717">
    <property type="entry name" value="Tc1-like_DDE_dom"/>
</dbReference>
<evidence type="ECO:0000256" key="2">
    <source>
        <dbReference type="SAM" id="MobiDB-lite"/>
    </source>
</evidence>
<dbReference type="InterPro" id="IPR036397">
    <property type="entry name" value="RNaseH_sf"/>
</dbReference>
<protein>
    <recommendedName>
        <fullName evidence="3">Tc1-like transposase DDE domain-containing protein</fullName>
    </recommendedName>
</protein>
<evidence type="ECO:0000256" key="1">
    <source>
        <dbReference type="ARBA" id="ARBA00004123"/>
    </source>
</evidence>